<dbReference type="Proteomes" id="UP000626656">
    <property type="component" value="Unassembled WGS sequence"/>
</dbReference>
<evidence type="ECO:0000313" key="2">
    <source>
        <dbReference type="Proteomes" id="UP000626656"/>
    </source>
</evidence>
<comment type="caution">
    <text evidence="1">The sequence shown here is derived from an EMBL/GenBank/DDBJ whole genome shotgun (WGS) entry which is preliminary data.</text>
</comment>
<name>A0ABN7G907_9GAMM</name>
<dbReference type="EMBL" id="CAHJWF010000155">
    <property type="protein sequence ID" value="CAB5499917.1"/>
    <property type="molecule type" value="Genomic_DNA"/>
</dbReference>
<reference evidence="1 2" key="1">
    <citation type="submission" date="2020-05" db="EMBL/GenBank/DDBJ databases">
        <authorList>
            <person name="Petersen J."/>
            <person name="Sayavedra L."/>
        </authorList>
    </citation>
    <scope>NUCLEOTIDE SEQUENCE [LARGE SCALE GENOMIC DNA]</scope>
    <source>
        <strain evidence="1">B azoricus SOX ET2 1586I</strain>
    </source>
</reference>
<gene>
    <name evidence="1" type="ORF">AZO1586I_571</name>
</gene>
<keyword evidence="2" id="KW-1185">Reference proteome</keyword>
<sequence>MYFIPEIVPCELDWISRPSESYEISALTQCDLGNTENSAFLSKNENNS</sequence>
<protein>
    <submittedName>
        <fullName evidence="1">Uncharacterized protein</fullName>
    </submittedName>
</protein>
<accession>A0ABN7G907</accession>
<proteinExistence type="predicted"/>
<organism evidence="1 2">
    <name type="scientific">Bathymodiolus thermophilus thioautotrophic gill symbiont</name>
    <dbReference type="NCBI Taxonomy" id="2360"/>
    <lineage>
        <taxon>Bacteria</taxon>
        <taxon>Pseudomonadati</taxon>
        <taxon>Pseudomonadota</taxon>
        <taxon>Gammaproteobacteria</taxon>
        <taxon>sulfur-oxidizing symbionts</taxon>
    </lineage>
</organism>
<evidence type="ECO:0000313" key="1">
    <source>
        <dbReference type="EMBL" id="CAB5499917.1"/>
    </source>
</evidence>